<evidence type="ECO:0000313" key="3">
    <source>
        <dbReference type="Proteomes" id="UP001409585"/>
    </source>
</evidence>
<feature type="transmembrane region" description="Helical" evidence="1">
    <location>
        <begin position="114"/>
        <end position="133"/>
    </location>
</feature>
<keyword evidence="3" id="KW-1185">Reference proteome</keyword>
<keyword evidence="1" id="KW-0472">Membrane</keyword>
<sequence length="215" mass="24381">MTLPRLARLLITLCATAGFITALAYWWLDNKTHELIGCAVLVLVITHTIINRRRFARYFTAPLTRRKLMFFLINVSMVLGLLIVATTGIAISQSVFLGWIDWQAAAPYPLHYTAAYWVAVLMGMHLGMNWNVITQWFRPYAQALPEILVTRLKWLFIAAILMLGIAGVVKLNLAAKLTNQPTLDLWDFSKQTPQFYLYWSALLGLAGVATRKLLK</sequence>
<keyword evidence="1" id="KW-1133">Transmembrane helix</keyword>
<feature type="transmembrane region" description="Helical" evidence="1">
    <location>
        <begin position="7"/>
        <end position="28"/>
    </location>
</feature>
<feature type="transmembrane region" description="Helical" evidence="1">
    <location>
        <begin position="71"/>
        <end position="94"/>
    </location>
</feature>
<gene>
    <name evidence="2" type="ORF">GCM10025791_28060</name>
</gene>
<accession>A0AAV3U467</accession>
<feature type="transmembrane region" description="Helical" evidence="1">
    <location>
        <begin position="34"/>
        <end position="50"/>
    </location>
</feature>
<comment type="caution">
    <text evidence="2">The sequence shown here is derived from an EMBL/GenBank/DDBJ whole genome shotgun (WGS) entry which is preliminary data.</text>
</comment>
<evidence type="ECO:0000313" key="2">
    <source>
        <dbReference type="EMBL" id="GAA4947000.1"/>
    </source>
</evidence>
<keyword evidence="1" id="KW-0812">Transmembrane</keyword>
<proteinExistence type="predicted"/>
<reference evidence="3" key="1">
    <citation type="journal article" date="2019" name="Int. J. Syst. Evol. Microbiol.">
        <title>The Global Catalogue of Microorganisms (GCM) 10K type strain sequencing project: providing services to taxonomists for standard genome sequencing and annotation.</title>
        <authorList>
            <consortium name="The Broad Institute Genomics Platform"/>
            <consortium name="The Broad Institute Genome Sequencing Center for Infectious Disease"/>
            <person name="Wu L."/>
            <person name="Ma J."/>
        </authorList>
    </citation>
    <scope>NUCLEOTIDE SEQUENCE [LARGE SCALE GENOMIC DNA]</scope>
    <source>
        <strain evidence="3">JCM 19134</strain>
    </source>
</reference>
<evidence type="ECO:0000256" key="1">
    <source>
        <dbReference type="SAM" id="Phobius"/>
    </source>
</evidence>
<dbReference type="Proteomes" id="UP001409585">
    <property type="component" value="Unassembled WGS sequence"/>
</dbReference>
<dbReference type="EMBL" id="BAABLX010000026">
    <property type="protein sequence ID" value="GAA4947000.1"/>
    <property type="molecule type" value="Genomic_DNA"/>
</dbReference>
<dbReference type="RefSeq" id="WP_345423368.1">
    <property type="nucleotide sequence ID" value="NZ_AP031496.1"/>
</dbReference>
<organism evidence="2 3">
    <name type="scientific">Halioxenophilus aromaticivorans</name>
    <dbReference type="NCBI Taxonomy" id="1306992"/>
    <lineage>
        <taxon>Bacteria</taxon>
        <taxon>Pseudomonadati</taxon>
        <taxon>Pseudomonadota</taxon>
        <taxon>Gammaproteobacteria</taxon>
        <taxon>Alteromonadales</taxon>
        <taxon>Alteromonadaceae</taxon>
        <taxon>Halioxenophilus</taxon>
    </lineage>
</organism>
<protein>
    <recommendedName>
        <fullName evidence="4">DUF4405 domain-containing protein</fullName>
    </recommendedName>
</protein>
<dbReference type="AlphaFoldDB" id="A0AAV3U467"/>
<feature type="transmembrane region" description="Helical" evidence="1">
    <location>
        <begin position="195"/>
        <end position="214"/>
    </location>
</feature>
<feature type="transmembrane region" description="Helical" evidence="1">
    <location>
        <begin position="154"/>
        <end position="175"/>
    </location>
</feature>
<evidence type="ECO:0008006" key="4">
    <source>
        <dbReference type="Google" id="ProtNLM"/>
    </source>
</evidence>
<name>A0AAV3U467_9ALTE</name>